<gene>
    <name evidence="1" type="ORF">NCTC11391_00084</name>
</gene>
<sequence length="80" mass="9504">MKFTQKMLSELKQAQKDSFLSRFHRRIQAVYFRAQKKTYKEIKELLDLPHDTVWRLVKMYEKEGLSALITEIEAVADALT</sequence>
<evidence type="ECO:0000313" key="1">
    <source>
        <dbReference type="EMBL" id="SUN35111.1"/>
    </source>
</evidence>
<dbReference type="AlphaFoldDB" id="A0A380JAS3"/>
<name>A0A380JAS3_STRDO</name>
<evidence type="ECO:0000313" key="2">
    <source>
        <dbReference type="Proteomes" id="UP000254082"/>
    </source>
</evidence>
<keyword evidence="2" id="KW-1185">Reference proteome</keyword>
<dbReference type="EMBL" id="UHFA01000002">
    <property type="protein sequence ID" value="SUN35111.1"/>
    <property type="molecule type" value="Genomic_DNA"/>
</dbReference>
<protein>
    <submittedName>
        <fullName evidence="1">Transposase, ISSpnII</fullName>
    </submittedName>
</protein>
<dbReference type="Proteomes" id="UP000254082">
    <property type="component" value="Unassembled WGS sequence"/>
</dbReference>
<dbReference type="Pfam" id="PF13384">
    <property type="entry name" value="HTH_23"/>
    <property type="match status" value="1"/>
</dbReference>
<accession>A0A380JAS3</accession>
<reference evidence="1 2" key="1">
    <citation type="submission" date="2018-06" db="EMBL/GenBank/DDBJ databases">
        <authorList>
            <consortium name="Pathogen Informatics"/>
            <person name="Doyle S."/>
        </authorList>
    </citation>
    <scope>NUCLEOTIDE SEQUENCE [LARGE SCALE GENOMIC DNA]</scope>
    <source>
        <strain evidence="2">NCTC 11391</strain>
    </source>
</reference>
<organism evidence="1 2">
    <name type="scientific">Streptococcus downei MFe28</name>
    <dbReference type="NCBI Taxonomy" id="764290"/>
    <lineage>
        <taxon>Bacteria</taxon>
        <taxon>Bacillati</taxon>
        <taxon>Bacillota</taxon>
        <taxon>Bacilli</taxon>
        <taxon>Lactobacillales</taxon>
        <taxon>Streptococcaceae</taxon>
        <taxon>Streptococcus</taxon>
    </lineage>
</organism>
<proteinExistence type="predicted"/>